<gene>
    <name evidence="1" type="ORF">FOB72_13660</name>
</gene>
<reference evidence="1 2" key="1">
    <citation type="submission" date="2019-09" db="EMBL/GenBank/DDBJ databases">
        <title>FDA dAtabase for Regulatory Grade micrObial Sequences (FDA-ARGOS): Supporting development and validation of Infectious Disease Dx tests.</title>
        <authorList>
            <person name="Sciortino C."/>
            <person name="Tallon L."/>
            <person name="Sadzewicz L."/>
            <person name="Vavikolanu K."/>
            <person name="Mehta A."/>
            <person name="Aluvathingal J."/>
            <person name="Nadendla S."/>
            <person name="Nandy P."/>
            <person name="Geyer C."/>
            <person name="Yan Y."/>
            <person name="Sichtig H."/>
        </authorList>
    </citation>
    <scope>NUCLEOTIDE SEQUENCE [LARGE SCALE GENOMIC DNA]</scope>
    <source>
        <strain evidence="1 2">FDAARGOS_664</strain>
    </source>
</reference>
<accession>A0A5P2H4M7</accession>
<proteinExistence type="predicted"/>
<dbReference type="EMBL" id="CP044065">
    <property type="protein sequence ID" value="QET02991.1"/>
    <property type="molecule type" value="Genomic_DNA"/>
</dbReference>
<sequence length="191" mass="22358">MPAVDRNEVAQGNVELTMEDRFHMLLGRLVHSVARLDLHVGLQLRYWGHPEDAKIQELLRPRIARLEERLKALEKLLERAWGASNSKGWQEMDLWFRRAHKARAFRNEYAHGRWAAPGKHRFTESGRISDAAPLLVFVPLDWDMSEDREDQSIEMTLDEFALQVREAEQLSQMHWGPYKEIRWQSVHGALA</sequence>
<name>A0A5P2H4M7_9BURK</name>
<evidence type="ECO:0000313" key="2">
    <source>
        <dbReference type="Proteomes" id="UP000322822"/>
    </source>
</evidence>
<protein>
    <submittedName>
        <fullName evidence="1">Uncharacterized protein</fullName>
    </submittedName>
</protein>
<organism evidence="1 2">
    <name type="scientific">Cupriavidus pauculus</name>
    <dbReference type="NCBI Taxonomy" id="82633"/>
    <lineage>
        <taxon>Bacteria</taxon>
        <taxon>Pseudomonadati</taxon>
        <taxon>Pseudomonadota</taxon>
        <taxon>Betaproteobacteria</taxon>
        <taxon>Burkholderiales</taxon>
        <taxon>Burkholderiaceae</taxon>
        <taxon>Cupriavidus</taxon>
    </lineage>
</organism>
<dbReference type="OrthoDB" id="9132425at2"/>
<dbReference type="Proteomes" id="UP000322822">
    <property type="component" value="Chromosome 1"/>
</dbReference>
<dbReference type="RefSeq" id="WP_150373013.1">
    <property type="nucleotide sequence ID" value="NZ_CP044065.1"/>
</dbReference>
<evidence type="ECO:0000313" key="1">
    <source>
        <dbReference type="EMBL" id="QET02991.1"/>
    </source>
</evidence>
<dbReference type="AlphaFoldDB" id="A0A5P2H4M7"/>